<comment type="caution">
    <text evidence="2">The sequence shown here is derived from an EMBL/GenBank/DDBJ whole genome shotgun (WGS) entry which is preliminary data.</text>
</comment>
<dbReference type="Pfam" id="PF00496">
    <property type="entry name" value="SBP_bac_5"/>
    <property type="match status" value="1"/>
</dbReference>
<sequence>MAFAASIACGGGETIVVHTVEVPVEVQGQTVVQTVVVEKEVVKEVEVMVIPTPEPVRVESPHITADPDVNEWPTIYDGSGNLFSIPTSFQEAPLLAARVAAGELPPVEERLPENPLVLQPTSGIGKYGGTWFRGFTGPADGQNMERPLKDHLLFYEVSGLTVQPNIAESWTQNEDATEFTFTLRKGHKWSDGAPFTTADIMFWVDHMLHNEELNPAKPAWSQKGGETLQFEAIDEQTFKVTSPEPYAPFVTLVASVIVAGQHTRGDGGDGLYAPRHYLEQFHPDFVGLEEAERKASEAGFDNWYTYFLDRNHANANPDAPMLTAWRVTGSINTNEWSFERNPYYYAVDIEGNQLPYIDKVVLTLAQNLEVLNLSALAGNYTVMGRHINIAKLPLFLENAESVGYRIQFWRQPQSGIANIYVNETWDGNAEIQSYIQNVEFRRALSMGIERDQINEVFFLGIGATSGLCQGYDDPDNPGKYIGEDDVQFNPDAANAILDEIGLSSKDGDGMRQLPNGERLTVQLPSVVAAFEDYPAINEMIARQWAVNLGVHAEVQSLERGLHGDRGLLNELMTTNWESSPRSTTLITPQHLLPVGGGGNTGRLYGDWHQSAGENGTDPAGINDLIKEQMDLYDESQSTAGPARSAEILQRVVELNCLNVNPITTVMNKPTYVAIIKNNVRNIPNALPFSYHNQTSGNAFPEQWWIDDDDAMMGQ</sequence>
<dbReference type="InterPro" id="IPR000914">
    <property type="entry name" value="SBP_5_dom"/>
</dbReference>
<dbReference type="PANTHER" id="PTHR30290:SF62">
    <property type="entry name" value="OLIGOPEPTIDE ABC TRANSPORTER, PERIPLASMIC OLIGOPEPTIDE-BINDING PROTEIN"/>
    <property type="match status" value="1"/>
</dbReference>
<dbReference type="GO" id="GO:1904680">
    <property type="term" value="F:peptide transmembrane transporter activity"/>
    <property type="evidence" value="ECO:0007669"/>
    <property type="project" value="TreeGrafter"/>
</dbReference>
<gene>
    <name evidence="2" type="ORF">GBAR_LOCUS5264</name>
</gene>
<organism evidence="2 3">
    <name type="scientific">Geodia barretti</name>
    <name type="common">Barrett's horny sponge</name>
    <dbReference type="NCBI Taxonomy" id="519541"/>
    <lineage>
        <taxon>Eukaryota</taxon>
        <taxon>Metazoa</taxon>
        <taxon>Porifera</taxon>
        <taxon>Demospongiae</taxon>
        <taxon>Heteroscleromorpha</taxon>
        <taxon>Tetractinellida</taxon>
        <taxon>Astrophorina</taxon>
        <taxon>Geodiidae</taxon>
        <taxon>Geodia</taxon>
    </lineage>
</organism>
<dbReference type="Gene3D" id="3.10.105.10">
    <property type="entry name" value="Dipeptide-binding Protein, Domain 3"/>
    <property type="match status" value="1"/>
</dbReference>
<name>A0AA35RBX1_GEOBA</name>
<dbReference type="Proteomes" id="UP001174909">
    <property type="component" value="Unassembled WGS sequence"/>
</dbReference>
<accession>A0AA35RBX1</accession>
<proteinExistence type="predicted"/>
<protein>
    <submittedName>
        <fullName evidence="2">Periplasmic alpha-galactoside-binding protein</fullName>
    </submittedName>
</protein>
<dbReference type="SUPFAM" id="SSF53850">
    <property type="entry name" value="Periplasmic binding protein-like II"/>
    <property type="match status" value="1"/>
</dbReference>
<feature type="domain" description="Solute-binding protein family 5" evidence="1">
    <location>
        <begin position="161"/>
        <end position="559"/>
    </location>
</feature>
<dbReference type="PANTHER" id="PTHR30290">
    <property type="entry name" value="PERIPLASMIC BINDING COMPONENT OF ABC TRANSPORTER"/>
    <property type="match status" value="1"/>
</dbReference>
<dbReference type="GO" id="GO:0015833">
    <property type="term" value="P:peptide transport"/>
    <property type="evidence" value="ECO:0007669"/>
    <property type="project" value="TreeGrafter"/>
</dbReference>
<evidence type="ECO:0000313" key="3">
    <source>
        <dbReference type="Proteomes" id="UP001174909"/>
    </source>
</evidence>
<keyword evidence="3" id="KW-1185">Reference proteome</keyword>
<dbReference type="EMBL" id="CASHTH010000783">
    <property type="protein sequence ID" value="CAI8007551.1"/>
    <property type="molecule type" value="Genomic_DNA"/>
</dbReference>
<dbReference type="CDD" id="cd08500">
    <property type="entry name" value="PBP2_NikA_DppA_OppA_like_4"/>
    <property type="match status" value="1"/>
</dbReference>
<dbReference type="AlphaFoldDB" id="A0AA35RBX1"/>
<dbReference type="Gene3D" id="3.40.190.10">
    <property type="entry name" value="Periplasmic binding protein-like II"/>
    <property type="match status" value="1"/>
</dbReference>
<reference evidence="2" key="1">
    <citation type="submission" date="2023-03" db="EMBL/GenBank/DDBJ databases">
        <authorList>
            <person name="Steffen K."/>
            <person name="Cardenas P."/>
        </authorList>
    </citation>
    <scope>NUCLEOTIDE SEQUENCE</scope>
</reference>
<evidence type="ECO:0000259" key="1">
    <source>
        <dbReference type="Pfam" id="PF00496"/>
    </source>
</evidence>
<dbReference type="InterPro" id="IPR039424">
    <property type="entry name" value="SBP_5"/>
</dbReference>
<evidence type="ECO:0000313" key="2">
    <source>
        <dbReference type="EMBL" id="CAI8007551.1"/>
    </source>
</evidence>